<evidence type="ECO:0000313" key="2">
    <source>
        <dbReference type="Proteomes" id="UP001185092"/>
    </source>
</evidence>
<organism evidence="1 2">
    <name type="scientific">Aureibacter tunicatorum</name>
    <dbReference type="NCBI Taxonomy" id="866807"/>
    <lineage>
        <taxon>Bacteria</taxon>
        <taxon>Pseudomonadati</taxon>
        <taxon>Bacteroidota</taxon>
        <taxon>Cytophagia</taxon>
        <taxon>Cytophagales</taxon>
        <taxon>Persicobacteraceae</taxon>
        <taxon>Aureibacter</taxon>
    </lineage>
</organism>
<dbReference type="Gene3D" id="2.40.160.50">
    <property type="entry name" value="membrane protein fhac: a member of the omp85/tpsb transporter family"/>
    <property type="match status" value="1"/>
</dbReference>
<comment type="caution">
    <text evidence="1">The sequence shown here is derived from an EMBL/GenBank/DDBJ whole genome shotgun (WGS) entry which is preliminary data.</text>
</comment>
<dbReference type="AlphaFoldDB" id="A0AAE3XNG5"/>
<reference evidence="1" key="1">
    <citation type="submission" date="2023-07" db="EMBL/GenBank/DDBJ databases">
        <title>Genomic Encyclopedia of Type Strains, Phase IV (KMG-IV): sequencing the most valuable type-strain genomes for metagenomic binning, comparative biology and taxonomic classification.</title>
        <authorList>
            <person name="Goeker M."/>
        </authorList>
    </citation>
    <scope>NUCLEOTIDE SEQUENCE</scope>
    <source>
        <strain evidence="1">DSM 26174</strain>
    </source>
</reference>
<protein>
    <recommendedName>
        <fullName evidence="3">Bacterial surface antigen (D15) domain-containing protein</fullName>
    </recommendedName>
</protein>
<dbReference type="Proteomes" id="UP001185092">
    <property type="component" value="Unassembled WGS sequence"/>
</dbReference>
<proteinExistence type="predicted"/>
<keyword evidence="2" id="KW-1185">Reference proteome</keyword>
<dbReference type="EMBL" id="JAVDQD010000002">
    <property type="protein sequence ID" value="MDR6239115.1"/>
    <property type="molecule type" value="Genomic_DNA"/>
</dbReference>
<evidence type="ECO:0000313" key="1">
    <source>
        <dbReference type="EMBL" id="MDR6239115.1"/>
    </source>
</evidence>
<dbReference type="RefSeq" id="WP_309938655.1">
    <property type="nucleotide sequence ID" value="NZ_AP025305.1"/>
</dbReference>
<accession>A0AAE3XNG5</accession>
<name>A0AAE3XNG5_9BACT</name>
<sequence length="342" mass="40042">MKIITRPDTLTGMKGNEGHFIITPAFSYAPETGLEYGISGLFTMKEQKQPKYLSFVNPYVSYTIRNQFTSEIRVNYYTQKYFSQNVLSFIYYPLYYYGIGNNTKAGDYEFYTSKQVYMQGRVMYAVEDDVYLGVRYKIQNNHLVHFTDTTKFYEDHLFGLSGGWNIGVGPILFYDTRDNAQYPSKGVALEMSWVDYFAVYHYSNFHFFLRNYFNVNNEKNVLAWALSFNMINGSAPFYEYNRLGGSNALRGYRDTRFIDRIMWFYEAEFRRSLFWKVKGVFFAGFGNVHPQLHDLTLYRTKVALGVGLRYKIFKDQKLHVGLDYAVGLDNGNGFYIRLGEAF</sequence>
<gene>
    <name evidence="1" type="ORF">HNQ88_002152</name>
</gene>
<evidence type="ECO:0008006" key="3">
    <source>
        <dbReference type="Google" id="ProtNLM"/>
    </source>
</evidence>